<comment type="caution">
    <text evidence="1">The sequence shown here is derived from an EMBL/GenBank/DDBJ whole genome shotgun (WGS) entry which is preliminary data.</text>
</comment>
<dbReference type="EMBL" id="MAYT01000001">
    <property type="protein sequence ID" value="OCA92349.1"/>
    <property type="molecule type" value="Genomic_DNA"/>
</dbReference>
<dbReference type="Proteomes" id="UP000092578">
    <property type="component" value="Unassembled WGS sequence"/>
</dbReference>
<name>A0A1B9B8C9_9BACI</name>
<evidence type="ECO:0008006" key="3">
    <source>
        <dbReference type="Google" id="ProtNLM"/>
    </source>
</evidence>
<keyword evidence="2" id="KW-1185">Reference proteome</keyword>
<dbReference type="AlphaFoldDB" id="A0A1B9B8C9"/>
<organism evidence="1 2">
    <name type="scientific">Pseudobacillus wudalianchiensis</name>
    <dbReference type="NCBI Taxonomy" id="1743143"/>
    <lineage>
        <taxon>Bacteria</taxon>
        <taxon>Bacillati</taxon>
        <taxon>Bacillota</taxon>
        <taxon>Bacilli</taxon>
        <taxon>Bacillales</taxon>
        <taxon>Bacillaceae</taxon>
        <taxon>Pseudobacillus</taxon>
    </lineage>
</organism>
<dbReference type="InterPro" id="IPR043128">
    <property type="entry name" value="Rev_trsase/Diguanyl_cyclase"/>
</dbReference>
<evidence type="ECO:0000313" key="2">
    <source>
        <dbReference type="Proteomes" id="UP000092578"/>
    </source>
</evidence>
<dbReference type="RefSeq" id="WP_065408866.1">
    <property type="nucleotide sequence ID" value="NZ_MAYT01000001.1"/>
</dbReference>
<sequence>MKIKVAVFGAPDLVELVMLIGKQFEDLDLLQAVYSHPDQVTKLVEKYHKETDILLFAAPVPYLLVRDYLTHFTIELNKPMIFIPYTEASFYRGLFMAFKQTGLSADKLNFSIDYLPETGAKECLEELEINAEKMYEKKCKLHQDLDKLFSFHYDLWKQGKTATAMTSYYLVYEKLKKLGIPAFRVTPAKSAIRQTLQQVLLEGKSLYQVESQIAIVIIGFSQNTDKPDQSVDKQVINRREEILRQIIAEYEKDIQALSVWTEQGNVRLITTRGEIEQHTQRFRKFPMFQSVHTKLNIPVFCGIGFGHTANEAELKAYEAFSKARSTDDSNCFVVESDGKVHGPIGKPFQLEYAVRSKDPGRLLIAKQTGLSIGTINKLISFNESCGNQTITAGNLADGFGITSRSARRILSKLEQHNFAQIIGEEQPVNKGRPRQIYKLILD</sequence>
<protein>
    <recommendedName>
        <fullName evidence="3">Transcriptional regulator</fullName>
    </recommendedName>
</protein>
<accession>A0A1B9B8C9</accession>
<reference evidence="2" key="1">
    <citation type="submission" date="2016-05" db="EMBL/GenBank/DDBJ databases">
        <authorList>
            <person name="Liu B."/>
            <person name="Wang J."/>
            <person name="Zhu Y."/>
            <person name="Liu G."/>
            <person name="Chen Q."/>
            <person name="Chen Z."/>
            <person name="Lan J."/>
            <person name="Che J."/>
            <person name="Ge C."/>
            <person name="Shi H."/>
            <person name="Pan Z."/>
            <person name="Liu X."/>
        </authorList>
    </citation>
    <scope>NUCLEOTIDE SEQUENCE [LARGE SCALE GENOMIC DNA]</scope>
    <source>
        <strain evidence="2">FJAT-27215</strain>
    </source>
</reference>
<gene>
    <name evidence="1" type="ORF">A8F95_01120</name>
</gene>
<proteinExistence type="predicted"/>
<evidence type="ECO:0000313" key="1">
    <source>
        <dbReference type="EMBL" id="OCA92349.1"/>
    </source>
</evidence>
<dbReference type="Gene3D" id="3.30.70.270">
    <property type="match status" value="1"/>
</dbReference>